<dbReference type="SUPFAM" id="SSF46785">
    <property type="entry name" value="Winged helix' DNA-binding domain"/>
    <property type="match status" value="1"/>
</dbReference>
<dbReference type="SUPFAM" id="SSF52540">
    <property type="entry name" value="P-loop containing nucleoside triphosphate hydrolases"/>
    <property type="match status" value="1"/>
</dbReference>
<dbReference type="Pfam" id="PF20160">
    <property type="entry name" value="C-JID"/>
    <property type="match status" value="1"/>
</dbReference>
<evidence type="ECO:0000256" key="2">
    <source>
        <dbReference type="ARBA" id="ARBA00022614"/>
    </source>
</evidence>
<reference evidence="9" key="1">
    <citation type="journal article" date="2015" name="Gene">
        <title>Role of cin-miR2118 in drought stress responses in Caragana intermedia and Tobacco.</title>
        <authorList>
            <person name="Wu B.F."/>
            <person name="Li W.F."/>
            <person name="Xu H.Y."/>
            <person name="Qi L.W."/>
            <person name="Han S.Y."/>
        </authorList>
    </citation>
    <scope>NUCLEOTIDE SEQUENCE</scope>
</reference>
<dbReference type="SUPFAM" id="SSF52058">
    <property type="entry name" value="L domain-like"/>
    <property type="match status" value="1"/>
</dbReference>
<dbReference type="Pfam" id="PF01582">
    <property type="entry name" value="TIR"/>
    <property type="match status" value="1"/>
</dbReference>
<evidence type="ECO:0000256" key="4">
    <source>
        <dbReference type="ARBA" id="ARBA00022801"/>
    </source>
</evidence>
<dbReference type="EMBL" id="KP744016">
    <property type="protein sequence ID" value="ALN97041.1"/>
    <property type="molecule type" value="mRNA"/>
</dbReference>
<name>A0A0S2GL59_9FABA</name>
<proteinExistence type="evidence at transcript level"/>
<keyword evidence="6" id="KW-0520">NAD</keyword>
<dbReference type="PANTHER" id="PTHR11017">
    <property type="entry name" value="LEUCINE-RICH REPEAT-CONTAINING PROTEIN"/>
    <property type="match status" value="1"/>
</dbReference>
<dbReference type="InterPro" id="IPR002182">
    <property type="entry name" value="NB-ARC"/>
</dbReference>
<dbReference type="InterPro" id="IPR032675">
    <property type="entry name" value="LRR_dom_sf"/>
</dbReference>
<dbReference type="EC" id="3.2.2.6" evidence="1"/>
<dbReference type="SUPFAM" id="SSF52200">
    <property type="entry name" value="Toll/Interleukin receptor TIR domain"/>
    <property type="match status" value="1"/>
</dbReference>
<dbReference type="Gene3D" id="3.40.50.300">
    <property type="entry name" value="P-loop containing nucleotide triphosphate hydrolases"/>
    <property type="match status" value="1"/>
</dbReference>
<dbReference type="PROSITE" id="PS50104">
    <property type="entry name" value="TIR"/>
    <property type="match status" value="1"/>
</dbReference>
<dbReference type="Gene3D" id="3.80.10.10">
    <property type="entry name" value="Ribonuclease Inhibitor"/>
    <property type="match status" value="2"/>
</dbReference>
<keyword evidence="3" id="KW-0677">Repeat</keyword>
<feature type="domain" description="TIR" evidence="8">
    <location>
        <begin position="22"/>
        <end position="189"/>
    </location>
</feature>
<evidence type="ECO:0000259" key="8">
    <source>
        <dbReference type="PROSITE" id="PS50104"/>
    </source>
</evidence>
<evidence type="ECO:0000256" key="7">
    <source>
        <dbReference type="ARBA" id="ARBA00047304"/>
    </source>
</evidence>
<accession>A0A0S2GL59</accession>
<dbReference type="InterPro" id="IPR035897">
    <property type="entry name" value="Toll_tir_struct_dom_sf"/>
</dbReference>
<dbReference type="GO" id="GO:0061809">
    <property type="term" value="F:NAD+ nucleosidase activity, cyclic ADP-ribose generating"/>
    <property type="evidence" value="ECO:0007669"/>
    <property type="project" value="UniProtKB-EC"/>
</dbReference>
<dbReference type="PROSITE" id="PS51450">
    <property type="entry name" value="LRR"/>
    <property type="match status" value="1"/>
</dbReference>
<dbReference type="GO" id="GO:0043531">
    <property type="term" value="F:ADP binding"/>
    <property type="evidence" value="ECO:0007669"/>
    <property type="project" value="InterPro"/>
</dbReference>
<keyword evidence="4" id="KW-0378">Hydrolase</keyword>
<protein>
    <recommendedName>
        <fullName evidence="1">ADP-ribosyl cyclase/cyclic ADP-ribose hydrolase</fullName>
        <ecNumber evidence="1">3.2.2.6</ecNumber>
    </recommendedName>
</protein>
<dbReference type="SMART" id="SM00255">
    <property type="entry name" value="TIR"/>
    <property type="match status" value="1"/>
</dbReference>
<dbReference type="InterPro" id="IPR000157">
    <property type="entry name" value="TIR_dom"/>
</dbReference>
<dbReference type="GO" id="GO:0007165">
    <property type="term" value="P:signal transduction"/>
    <property type="evidence" value="ECO:0007669"/>
    <property type="project" value="InterPro"/>
</dbReference>
<dbReference type="InterPro" id="IPR036390">
    <property type="entry name" value="WH_DNA-bd_sf"/>
</dbReference>
<dbReference type="Gene3D" id="3.40.50.10140">
    <property type="entry name" value="Toll/interleukin-1 receptor homology (TIR) domain"/>
    <property type="match status" value="1"/>
</dbReference>
<comment type="catalytic activity">
    <reaction evidence="7">
        <text>NAD(+) + H2O = ADP-D-ribose + nicotinamide + H(+)</text>
        <dbReference type="Rhea" id="RHEA:16301"/>
        <dbReference type="ChEBI" id="CHEBI:15377"/>
        <dbReference type="ChEBI" id="CHEBI:15378"/>
        <dbReference type="ChEBI" id="CHEBI:17154"/>
        <dbReference type="ChEBI" id="CHEBI:57540"/>
        <dbReference type="ChEBI" id="CHEBI:57967"/>
        <dbReference type="EC" id="3.2.2.6"/>
    </reaction>
    <physiologicalReaction direction="left-to-right" evidence="7">
        <dbReference type="Rhea" id="RHEA:16302"/>
    </physiologicalReaction>
</comment>
<dbReference type="PRINTS" id="PR00364">
    <property type="entry name" value="DISEASERSIST"/>
</dbReference>
<keyword evidence="5" id="KW-0611">Plant defense</keyword>
<sequence>MSRSSGFQSSSSSSAALMTTGKKYDVFVSFRGMDTRCNFTDHLFGALQRKGITAFRDDTKLKKGESIAPELLHAIESSRVFIVVFSKNYASSTWCLRELEKILECAQLLEKKRVLPVFFDVDPSEVRHQKGGYAEAFARHEERFKQDMEMVGRWKAALTQVANLSGWDVRHKPLYAEIGRIVEEIMNILGHDFSSLPNDLVGMHSPMETLEKLLLLDSVDDVQVVGICGMGGIGKTTLATALYDRNSHQFDACCFIDDVSKICGRYGPIGAQKQILHQTLGEGDLQICNTYKASNLIRNRLRHMRSLIILDTVDQVEQLDALALNRECLGAGSRIILISRDEHILKEYGVDAVYKVPLLNWDDSLQLFCRKAFKRDNIMTDYEMLAGYVLYYASGLPLAIKVLGSFLFGRDISEWRSALARLSESSSKDIMEVLRLSFDGLEKLEKEIFLHIACFFNRLEEKYVKNVLDCCGFHPDIGLRVLIDKSLISISDKGPISEIEMHCLLQELGRKIVQEDSAKESRKWSRLWLHEHFYNVTLENLENNVEAIVLNREYLRETKILMPEELSKMSRLRLLILKKVKLNVSGSLSSLSNELRYVEWMEYPFMCLPSSFQPNQLVQLSLRDSSIKQLWEGKKHLPNLRTLDLSHSKNLIKMPGFEEVPNLEELHLEGCVKLVQIDPSIGVLRKLVVLNLKDCKNLMGIPNNIFGLSSLEDVNLSSWSKMFKTPIWHLKKLDTSESASHSQSTSSIIFKWITLPFHSLNPRAHTGLLPSLLSLSCLCVLDISFCGLNQISNAIGCLYWLEILNLGGNNFVTLPSLKELSKLVYLNLQHCKQLKSLPDLPSSPAALVRDTHILLYTKKVCAGLYIFNCPELGESSSMPFSWMIQFIQANQESAVFFCTIDIIIPGIEIPSWFNNQSMGRSISIDTSHLMRDIDSKIIGIACCAVFSVEPRLLSYPDNSRWIPAIELGFLYSNKAVHIGSQLILNGDLITAKSNHMWLFYFTRESFFDFVSHVGKTANDLDDIKMDFEFADGIGLHMEVKNCGYRWVFKQDLQLFN</sequence>
<dbReference type="InterPro" id="IPR027417">
    <property type="entry name" value="P-loop_NTPase"/>
</dbReference>
<evidence type="ECO:0000313" key="9">
    <source>
        <dbReference type="EMBL" id="ALN97041.1"/>
    </source>
</evidence>
<reference evidence="9" key="2">
    <citation type="submission" date="2015-02" db="EMBL/GenBank/DDBJ databases">
        <authorList>
            <person name="Torres C."/>
        </authorList>
    </citation>
    <scope>NUCLEOTIDE SEQUENCE</scope>
</reference>
<dbReference type="FunFam" id="3.40.50.10140:FF:000007">
    <property type="entry name" value="Disease resistance protein (TIR-NBS-LRR class)"/>
    <property type="match status" value="1"/>
</dbReference>
<dbReference type="Pfam" id="PF00931">
    <property type="entry name" value="NB-ARC"/>
    <property type="match status" value="1"/>
</dbReference>
<evidence type="ECO:0000256" key="6">
    <source>
        <dbReference type="ARBA" id="ARBA00023027"/>
    </source>
</evidence>
<dbReference type="InterPro" id="IPR001611">
    <property type="entry name" value="Leu-rich_rpt"/>
</dbReference>
<dbReference type="PANTHER" id="PTHR11017:SF259">
    <property type="entry name" value="ADP-RIBOSYL CYCLASE_CYCLIC ADP-RIBOSE HYDROLASE"/>
    <property type="match status" value="1"/>
</dbReference>
<dbReference type="InterPro" id="IPR042197">
    <property type="entry name" value="Apaf_helical"/>
</dbReference>
<evidence type="ECO:0000256" key="3">
    <source>
        <dbReference type="ARBA" id="ARBA00022737"/>
    </source>
</evidence>
<dbReference type="GO" id="GO:0006952">
    <property type="term" value="P:defense response"/>
    <property type="evidence" value="ECO:0007669"/>
    <property type="project" value="UniProtKB-KW"/>
</dbReference>
<keyword evidence="2" id="KW-0433">Leucine-rich repeat</keyword>
<organism evidence="9">
    <name type="scientific">Caragana korshinskii</name>
    <dbReference type="NCBI Taxonomy" id="220689"/>
    <lineage>
        <taxon>Eukaryota</taxon>
        <taxon>Viridiplantae</taxon>
        <taxon>Streptophyta</taxon>
        <taxon>Embryophyta</taxon>
        <taxon>Tracheophyta</taxon>
        <taxon>Spermatophyta</taxon>
        <taxon>Magnoliopsida</taxon>
        <taxon>eudicotyledons</taxon>
        <taxon>Gunneridae</taxon>
        <taxon>Pentapetalae</taxon>
        <taxon>rosids</taxon>
        <taxon>fabids</taxon>
        <taxon>Fabales</taxon>
        <taxon>Fabaceae</taxon>
        <taxon>Papilionoideae</taxon>
        <taxon>50 kb inversion clade</taxon>
        <taxon>NPAAA clade</taxon>
        <taxon>Hologalegina</taxon>
        <taxon>IRL clade</taxon>
        <taxon>Caraganeae</taxon>
        <taxon>Caragana</taxon>
    </lineage>
</organism>
<evidence type="ECO:0000256" key="5">
    <source>
        <dbReference type="ARBA" id="ARBA00022821"/>
    </source>
</evidence>
<dbReference type="InterPro" id="IPR044974">
    <property type="entry name" value="Disease_R_plants"/>
</dbReference>
<dbReference type="InterPro" id="IPR045344">
    <property type="entry name" value="C-JID"/>
</dbReference>
<dbReference type="Gene3D" id="1.10.8.430">
    <property type="entry name" value="Helical domain of apoptotic protease-activating factors"/>
    <property type="match status" value="1"/>
</dbReference>
<evidence type="ECO:0000256" key="1">
    <source>
        <dbReference type="ARBA" id="ARBA00011982"/>
    </source>
</evidence>
<dbReference type="InterPro" id="IPR058192">
    <property type="entry name" value="WHD_ROQ1-like"/>
</dbReference>
<dbReference type="AlphaFoldDB" id="A0A0S2GL59"/>
<dbReference type="Pfam" id="PF23282">
    <property type="entry name" value="WHD_ROQ1"/>
    <property type="match status" value="1"/>
</dbReference>